<feature type="domain" description="CBS" evidence="3">
    <location>
        <begin position="7"/>
        <end position="65"/>
    </location>
</feature>
<dbReference type="EMBL" id="JAEAGR010000015">
    <property type="protein sequence ID" value="MBH1941868.1"/>
    <property type="molecule type" value="Genomic_DNA"/>
</dbReference>
<proteinExistence type="predicted"/>
<evidence type="ECO:0000313" key="5">
    <source>
        <dbReference type="Proteomes" id="UP000623269"/>
    </source>
</evidence>
<dbReference type="Gene3D" id="3.10.580.10">
    <property type="entry name" value="CBS-domain"/>
    <property type="match status" value="1"/>
</dbReference>
<dbReference type="AlphaFoldDB" id="A0A8J7L091"/>
<dbReference type="Pfam" id="PF00571">
    <property type="entry name" value="CBS"/>
    <property type="match status" value="2"/>
</dbReference>
<dbReference type="PANTHER" id="PTHR43080:SF26">
    <property type="entry name" value="REGULATORY PROTEIN"/>
    <property type="match status" value="1"/>
</dbReference>
<evidence type="ECO:0000259" key="3">
    <source>
        <dbReference type="PROSITE" id="PS51371"/>
    </source>
</evidence>
<dbReference type="InterPro" id="IPR000644">
    <property type="entry name" value="CBS_dom"/>
</dbReference>
<evidence type="ECO:0000313" key="4">
    <source>
        <dbReference type="EMBL" id="MBH1941868.1"/>
    </source>
</evidence>
<sequence length="138" mass="16021">MNIAFFLTPKSEIVWVENTFTVRQTMEKMEHHRYSAIPILNKTGKYIGTITEGDLLWYFKNGLEITFKDTSKISINTVKRYKDNKPISINSQIEDIISLAILQGFIPVVDDQNIFIGIIKRSTIIKYFMDRQAKVSIK</sequence>
<reference evidence="4" key="1">
    <citation type="submission" date="2020-12" db="EMBL/GenBank/DDBJ databases">
        <title>M. sibirica DSM 26468T genome.</title>
        <authorList>
            <person name="Thieme N."/>
            <person name="Rettenmaier R."/>
            <person name="Zverlov V."/>
            <person name="Liebl W."/>
        </authorList>
    </citation>
    <scope>NUCLEOTIDE SEQUENCE</scope>
    <source>
        <strain evidence="4">DSM 26468</strain>
    </source>
</reference>
<accession>A0A8J7L091</accession>
<dbReference type="Proteomes" id="UP000623269">
    <property type="component" value="Unassembled WGS sequence"/>
</dbReference>
<dbReference type="RefSeq" id="WP_197662117.1">
    <property type="nucleotide sequence ID" value="NZ_JAEAGR010000015.1"/>
</dbReference>
<dbReference type="PANTHER" id="PTHR43080">
    <property type="entry name" value="CBS DOMAIN-CONTAINING PROTEIN CBSX3, MITOCHONDRIAL"/>
    <property type="match status" value="1"/>
</dbReference>
<dbReference type="CDD" id="cd09834">
    <property type="entry name" value="CBS_pair_bac"/>
    <property type="match status" value="1"/>
</dbReference>
<gene>
    <name evidence="4" type="ORF">I5677_13275</name>
</gene>
<dbReference type="PROSITE" id="PS51371">
    <property type="entry name" value="CBS"/>
    <property type="match status" value="1"/>
</dbReference>
<evidence type="ECO:0000256" key="1">
    <source>
        <dbReference type="ARBA" id="ARBA00023122"/>
    </source>
</evidence>
<keyword evidence="5" id="KW-1185">Reference proteome</keyword>
<name>A0A8J7L091_9FIRM</name>
<comment type="caution">
    <text evidence="4">The sequence shown here is derived from an EMBL/GenBank/DDBJ whole genome shotgun (WGS) entry which is preliminary data.</text>
</comment>
<dbReference type="InterPro" id="IPR051257">
    <property type="entry name" value="Diverse_CBS-Domain"/>
</dbReference>
<keyword evidence="1 2" id="KW-0129">CBS domain</keyword>
<organism evidence="4 5">
    <name type="scientific">Mobilitalea sibirica</name>
    <dbReference type="NCBI Taxonomy" id="1462919"/>
    <lineage>
        <taxon>Bacteria</taxon>
        <taxon>Bacillati</taxon>
        <taxon>Bacillota</taxon>
        <taxon>Clostridia</taxon>
        <taxon>Lachnospirales</taxon>
        <taxon>Lachnospiraceae</taxon>
        <taxon>Mobilitalea</taxon>
    </lineage>
</organism>
<dbReference type="InterPro" id="IPR046342">
    <property type="entry name" value="CBS_dom_sf"/>
</dbReference>
<protein>
    <submittedName>
        <fullName evidence="4">CBS domain-containing protein</fullName>
    </submittedName>
</protein>
<dbReference type="SUPFAM" id="SSF54631">
    <property type="entry name" value="CBS-domain pair"/>
    <property type="match status" value="1"/>
</dbReference>
<evidence type="ECO:0000256" key="2">
    <source>
        <dbReference type="PROSITE-ProRule" id="PRU00703"/>
    </source>
</evidence>